<dbReference type="InterPro" id="IPR000276">
    <property type="entry name" value="GPCR_Rhodpsn"/>
</dbReference>
<dbReference type="EnsemblMetazoa" id="CapteT64084">
    <property type="protein sequence ID" value="CapteP64084"/>
    <property type="gene ID" value="CapteG64084"/>
</dbReference>
<dbReference type="EMBL" id="AMQN01006839">
    <property type="status" value="NOT_ANNOTATED_CDS"/>
    <property type="molecule type" value="Genomic_DNA"/>
</dbReference>
<evidence type="ECO:0000256" key="1">
    <source>
        <dbReference type="ARBA" id="ARBA00004651"/>
    </source>
</evidence>
<feature type="non-terminal residue" evidence="11">
    <location>
        <position position="1"/>
    </location>
</feature>
<evidence type="ECO:0000259" key="10">
    <source>
        <dbReference type="PROSITE" id="PS50262"/>
    </source>
</evidence>
<feature type="transmembrane region" description="Helical" evidence="9">
    <location>
        <begin position="116"/>
        <end position="138"/>
    </location>
</feature>
<dbReference type="STRING" id="283909.R7UNQ3"/>
<keyword evidence="13" id="KW-1185">Reference proteome</keyword>
<evidence type="ECO:0000256" key="7">
    <source>
        <dbReference type="ARBA" id="ARBA00023170"/>
    </source>
</evidence>
<keyword evidence="2" id="KW-1003">Cell membrane</keyword>
<feature type="transmembrane region" description="Helical" evidence="9">
    <location>
        <begin position="6"/>
        <end position="23"/>
    </location>
</feature>
<name>R7UNQ3_CAPTE</name>
<keyword evidence="4 9" id="KW-1133">Transmembrane helix</keyword>
<gene>
    <name evidence="11" type="ORF">CAPTEDRAFT_64084</name>
</gene>
<keyword evidence="6 9" id="KW-0472">Membrane</keyword>
<evidence type="ECO:0000256" key="5">
    <source>
        <dbReference type="ARBA" id="ARBA00023040"/>
    </source>
</evidence>
<evidence type="ECO:0000256" key="4">
    <source>
        <dbReference type="ARBA" id="ARBA00022989"/>
    </source>
</evidence>
<dbReference type="HOGENOM" id="CLU_009579_11_2_1"/>
<dbReference type="AlphaFoldDB" id="R7UNQ3"/>
<dbReference type="OrthoDB" id="5797539at2759"/>
<dbReference type="GO" id="GO:0043410">
    <property type="term" value="P:positive regulation of MAPK cascade"/>
    <property type="evidence" value="ECO:0007669"/>
    <property type="project" value="TreeGrafter"/>
</dbReference>
<evidence type="ECO:0000313" key="13">
    <source>
        <dbReference type="Proteomes" id="UP000014760"/>
    </source>
</evidence>
<evidence type="ECO:0000313" key="12">
    <source>
        <dbReference type="EnsemblMetazoa" id="CapteP64084"/>
    </source>
</evidence>
<evidence type="ECO:0000256" key="3">
    <source>
        <dbReference type="ARBA" id="ARBA00022692"/>
    </source>
</evidence>
<dbReference type="PANTHER" id="PTHR24248">
    <property type="entry name" value="ADRENERGIC RECEPTOR-RELATED G-PROTEIN COUPLED RECEPTOR"/>
    <property type="match status" value="1"/>
</dbReference>
<protein>
    <recommendedName>
        <fullName evidence="10">G-protein coupled receptors family 1 profile domain-containing protein</fullName>
    </recommendedName>
</protein>
<dbReference type="OMA" id="NCEERRH"/>
<feature type="non-terminal residue" evidence="11">
    <location>
        <position position="326"/>
    </location>
</feature>
<feature type="transmembrane region" description="Helical" evidence="9">
    <location>
        <begin position="74"/>
        <end position="95"/>
    </location>
</feature>
<sequence length="326" mass="36575">TALVVLFILFTTAGNLLTICVIVKSKRLRSISNIYLASLACADMVVGSFVMIFMLLFTVSHDNIWVFGDALCRIWTFVDFTCCSASLTNVCLIARDRYRTVSQPLKSIRKRTKKGAMYRILLAWAIPLIFWATAISLLAVADDSPNSNSCEVKWNPTFIVLIATLAMMYLPIAAILVLFGAMMTFLHNHMTSMNFDLQRTESVRRQQSFASVMSEDATSEKSGGISFNPKCSIEATHPAERQNSVEKSRLKQQVSAAKTLGIIMGFLLLCWIPYSILCPLKAYWPDAIPRSAYQASIWVNYMNSAINPIIYCLCNPQFRHAYAQLL</sequence>
<dbReference type="GO" id="GO:0071880">
    <property type="term" value="P:adenylate cyclase-activating adrenergic receptor signaling pathway"/>
    <property type="evidence" value="ECO:0007669"/>
    <property type="project" value="TreeGrafter"/>
</dbReference>
<dbReference type="GO" id="GO:0005886">
    <property type="term" value="C:plasma membrane"/>
    <property type="evidence" value="ECO:0007669"/>
    <property type="project" value="UniProtKB-SubCell"/>
</dbReference>
<dbReference type="Proteomes" id="UP000014760">
    <property type="component" value="Unassembled WGS sequence"/>
</dbReference>
<reference evidence="13" key="1">
    <citation type="submission" date="2012-12" db="EMBL/GenBank/DDBJ databases">
        <authorList>
            <person name="Hellsten U."/>
            <person name="Grimwood J."/>
            <person name="Chapman J.A."/>
            <person name="Shapiro H."/>
            <person name="Aerts A."/>
            <person name="Otillar R.P."/>
            <person name="Terry A.Y."/>
            <person name="Boore J.L."/>
            <person name="Simakov O."/>
            <person name="Marletaz F."/>
            <person name="Cho S.-J."/>
            <person name="Edsinger-Gonzales E."/>
            <person name="Havlak P."/>
            <person name="Kuo D.-H."/>
            <person name="Larsson T."/>
            <person name="Lv J."/>
            <person name="Arendt D."/>
            <person name="Savage R."/>
            <person name="Osoegawa K."/>
            <person name="de Jong P."/>
            <person name="Lindberg D.R."/>
            <person name="Seaver E.C."/>
            <person name="Weisblat D.A."/>
            <person name="Putnam N.H."/>
            <person name="Grigoriev I.V."/>
            <person name="Rokhsar D.S."/>
        </authorList>
    </citation>
    <scope>NUCLEOTIDE SEQUENCE</scope>
    <source>
        <strain evidence="13">I ESC-2004</strain>
    </source>
</reference>
<feature type="transmembrane region" description="Helical" evidence="9">
    <location>
        <begin position="256"/>
        <end position="276"/>
    </location>
</feature>
<evidence type="ECO:0000313" key="11">
    <source>
        <dbReference type="EMBL" id="ELU08159.1"/>
    </source>
</evidence>
<keyword evidence="5" id="KW-0297">G-protein coupled receptor</keyword>
<keyword evidence="8" id="KW-0807">Transducer</keyword>
<dbReference type="PROSITE" id="PS50262">
    <property type="entry name" value="G_PROTEIN_RECEP_F1_2"/>
    <property type="match status" value="1"/>
</dbReference>
<keyword evidence="7" id="KW-0675">Receptor</keyword>
<proteinExistence type="predicted"/>
<reference evidence="11 13" key="2">
    <citation type="journal article" date="2013" name="Nature">
        <title>Insights into bilaterian evolution from three spiralian genomes.</title>
        <authorList>
            <person name="Simakov O."/>
            <person name="Marletaz F."/>
            <person name="Cho S.J."/>
            <person name="Edsinger-Gonzales E."/>
            <person name="Havlak P."/>
            <person name="Hellsten U."/>
            <person name="Kuo D.H."/>
            <person name="Larsson T."/>
            <person name="Lv J."/>
            <person name="Arendt D."/>
            <person name="Savage R."/>
            <person name="Osoegawa K."/>
            <person name="de Jong P."/>
            <person name="Grimwood J."/>
            <person name="Chapman J.A."/>
            <person name="Shapiro H."/>
            <person name="Aerts A."/>
            <person name="Otillar R.P."/>
            <person name="Terry A.Y."/>
            <person name="Boore J.L."/>
            <person name="Grigoriev I.V."/>
            <person name="Lindberg D.R."/>
            <person name="Seaver E.C."/>
            <person name="Weisblat D.A."/>
            <person name="Putnam N.H."/>
            <person name="Rokhsar D.S."/>
        </authorList>
    </citation>
    <scope>NUCLEOTIDE SEQUENCE</scope>
    <source>
        <strain evidence="11 13">I ESC-2004</strain>
    </source>
</reference>
<organism evidence="11">
    <name type="scientific">Capitella teleta</name>
    <name type="common">Polychaete worm</name>
    <dbReference type="NCBI Taxonomy" id="283909"/>
    <lineage>
        <taxon>Eukaryota</taxon>
        <taxon>Metazoa</taxon>
        <taxon>Spiralia</taxon>
        <taxon>Lophotrochozoa</taxon>
        <taxon>Annelida</taxon>
        <taxon>Polychaeta</taxon>
        <taxon>Sedentaria</taxon>
        <taxon>Scolecida</taxon>
        <taxon>Capitellidae</taxon>
        <taxon>Capitella</taxon>
    </lineage>
</organism>
<evidence type="ECO:0000256" key="9">
    <source>
        <dbReference type="SAM" id="Phobius"/>
    </source>
</evidence>
<dbReference type="GO" id="GO:0004930">
    <property type="term" value="F:G protein-coupled receptor activity"/>
    <property type="evidence" value="ECO:0007669"/>
    <property type="project" value="UniProtKB-KW"/>
</dbReference>
<keyword evidence="3 9" id="KW-0812">Transmembrane</keyword>
<evidence type="ECO:0000256" key="2">
    <source>
        <dbReference type="ARBA" id="ARBA00022475"/>
    </source>
</evidence>
<dbReference type="Pfam" id="PF00001">
    <property type="entry name" value="7tm_1"/>
    <property type="match status" value="1"/>
</dbReference>
<dbReference type="SMART" id="SM01381">
    <property type="entry name" value="7TM_GPCR_Srsx"/>
    <property type="match status" value="1"/>
</dbReference>
<dbReference type="Gene3D" id="1.20.1070.10">
    <property type="entry name" value="Rhodopsin 7-helix transmembrane proteins"/>
    <property type="match status" value="1"/>
</dbReference>
<feature type="transmembrane region" description="Helical" evidence="9">
    <location>
        <begin position="158"/>
        <end position="186"/>
    </location>
</feature>
<comment type="subcellular location">
    <subcellularLocation>
        <location evidence="1">Cell membrane</location>
        <topology evidence="1">Multi-pass membrane protein</topology>
    </subcellularLocation>
</comment>
<dbReference type="EMBL" id="KB299289">
    <property type="protein sequence ID" value="ELU08159.1"/>
    <property type="molecule type" value="Genomic_DNA"/>
</dbReference>
<feature type="domain" description="G-protein coupled receptors family 1 profile" evidence="10">
    <location>
        <begin position="14"/>
        <end position="311"/>
    </location>
</feature>
<feature type="transmembrane region" description="Helical" evidence="9">
    <location>
        <begin position="35"/>
        <end position="59"/>
    </location>
</feature>
<accession>R7UNQ3</accession>
<dbReference type="SUPFAM" id="SSF81321">
    <property type="entry name" value="Family A G protein-coupled receptor-like"/>
    <property type="match status" value="1"/>
</dbReference>
<dbReference type="InterPro" id="IPR017452">
    <property type="entry name" value="GPCR_Rhodpsn_7TM"/>
</dbReference>
<evidence type="ECO:0000256" key="6">
    <source>
        <dbReference type="ARBA" id="ARBA00023136"/>
    </source>
</evidence>
<evidence type="ECO:0000256" key="8">
    <source>
        <dbReference type="ARBA" id="ARBA00023224"/>
    </source>
</evidence>
<dbReference type="PANTHER" id="PTHR24248:SF120">
    <property type="entry name" value="G-PROTEIN COUPLED RECEPTORS FAMILY 1 PROFILE DOMAIN-CONTAINING PROTEIN"/>
    <property type="match status" value="1"/>
</dbReference>
<dbReference type="PRINTS" id="PR00237">
    <property type="entry name" value="GPCRRHODOPSN"/>
</dbReference>
<reference evidence="12" key="3">
    <citation type="submission" date="2015-06" db="UniProtKB">
        <authorList>
            <consortium name="EnsemblMetazoa"/>
        </authorList>
    </citation>
    <scope>IDENTIFICATION</scope>
</reference>